<name>A0A6J4NPX7_9ACTN</name>
<feature type="compositionally biased region" description="Low complexity" evidence="1">
    <location>
        <begin position="1"/>
        <end position="21"/>
    </location>
</feature>
<feature type="compositionally biased region" description="Basic residues" evidence="1">
    <location>
        <begin position="162"/>
        <end position="173"/>
    </location>
</feature>
<protein>
    <submittedName>
        <fullName evidence="2">Uncharacterized protein</fullName>
    </submittedName>
</protein>
<feature type="compositionally biased region" description="Basic and acidic residues" evidence="1">
    <location>
        <begin position="75"/>
        <end position="92"/>
    </location>
</feature>
<feature type="non-terminal residue" evidence="2">
    <location>
        <position position="173"/>
    </location>
</feature>
<dbReference type="EMBL" id="CADCUP010000119">
    <property type="protein sequence ID" value="CAA9393659.1"/>
    <property type="molecule type" value="Genomic_DNA"/>
</dbReference>
<evidence type="ECO:0000256" key="1">
    <source>
        <dbReference type="SAM" id="MobiDB-lite"/>
    </source>
</evidence>
<feature type="compositionally biased region" description="Basic residues" evidence="1">
    <location>
        <begin position="99"/>
        <end position="109"/>
    </location>
</feature>
<feature type="compositionally biased region" description="Low complexity" evidence="1">
    <location>
        <begin position="46"/>
        <end position="64"/>
    </location>
</feature>
<feature type="region of interest" description="Disordered" evidence="1">
    <location>
        <begin position="1"/>
        <end position="173"/>
    </location>
</feature>
<evidence type="ECO:0000313" key="2">
    <source>
        <dbReference type="EMBL" id="CAA9393659.1"/>
    </source>
</evidence>
<proteinExistence type="predicted"/>
<sequence>GVRAPARRAAPVAGVPALLPRAAHHRRPGPSGRAAAHRARAERVDAAGAAQPRAAHGAAVVRVGLPRRAGRRPVGRLEHARAVDLGRVRRDAPGGAVDRRRRRHGRAARRAAASTGRADLRDPGRARARRGGGGGWPVRRRPGDAGVDLLPRAAGVRPPRGSSRHRRRDRRPV</sequence>
<accession>A0A6J4NPX7</accession>
<gene>
    <name evidence="2" type="ORF">AVDCRST_MAG06-1757</name>
</gene>
<feature type="non-terminal residue" evidence="2">
    <location>
        <position position="1"/>
    </location>
</feature>
<reference evidence="2" key="1">
    <citation type="submission" date="2020-02" db="EMBL/GenBank/DDBJ databases">
        <authorList>
            <person name="Meier V. D."/>
        </authorList>
    </citation>
    <scope>NUCLEOTIDE SEQUENCE</scope>
    <source>
        <strain evidence="2">AVDCRST_MAG06</strain>
    </source>
</reference>
<dbReference type="AlphaFoldDB" id="A0A6J4NPX7"/>
<organism evidence="2">
    <name type="scientific">uncultured Nocardioides sp</name>
    <dbReference type="NCBI Taxonomy" id="198441"/>
    <lineage>
        <taxon>Bacteria</taxon>
        <taxon>Bacillati</taxon>
        <taxon>Actinomycetota</taxon>
        <taxon>Actinomycetes</taxon>
        <taxon>Propionibacteriales</taxon>
        <taxon>Nocardioidaceae</taxon>
        <taxon>Nocardioides</taxon>
        <taxon>environmental samples</taxon>
    </lineage>
</organism>